<comment type="cofactor">
    <cofactor evidence="1">
        <name>pyridoxal 5'-phosphate</name>
        <dbReference type="ChEBI" id="CHEBI:597326"/>
    </cofactor>
</comment>
<proteinExistence type="predicted"/>
<dbReference type="InterPro" id="IPR015421">
    <property type="entry name" value="PyrdxlP-dep_Trfase_major"/>
</dbReference>
<evidence type="ECO:0000259" key="5">
    <source>
        <dbReference type="Pfam" id="PF00155"/>
    </source>
</evidence>
<evidence type="ECO:0000256" key="3">
    <source>
        <dbReference type="ARBA" id="ARBA00022898"/>
    </source>
</evidence>
<dbReference type="PANTHER" id="PTHR13693:SF100">
    <property type="entry name" value="8-AMINO-7-OXONONANOATE SYNTHASE"/>
    <property type="match status" value="1"/>
</dbReference>
<evidence type="ECO:0000256" key="1">
    <source>
        <dbReference type="ARBA" id="ARBA00001933"/>
    </source>
</evidence>
<evidence type="ECO:0000313" key="6">
    <source>
        <dbReference type="EMBL" id="UZF87291.1"/>
    </source>
</evidence>
<keyword evidence="6" id="KW-0032">Aminotransferase</keyword>
<sequence>MTGRRPFRETPAVPSAGERKNFDTSFETLPAFQQMVMQRMIGDQLGMENPYYRVHEARAGASSLIDGKPILNFASYDYLGLNGDPRITEAVHQAAARWGTSVSASRLTAGEREAHRELEAALAGLYQAEDAIVFVSGHATAVSTVAALLEPTDLILHDALIHNCIVAGALMSGAVRRSFPHNDMNALEDLLRSERGRYKRVLIATEGLFSMDGDGPDLARIVELKNRYGCWLMVDDAHGLGVLGQTGRGIFEQANVDPGEIDIWLGTLSKSLVSCGGYVAGSKPLVDLLKCVAPGFVYSVGMPVPAAVAATTALRIMLAEPERVQRLQQNGARLHMKAQESGLNTGESWGFGVTPVIIGDTLRTVMLAQRLLKRGINAFPVLPPGVPEATARLRFFVSAEHTFDQIDAAIAATREEADRLAQEDYGMHALPRLLAAGASGLAG</sequence>
<dbReference type="InterPro" id="IPR050087">
    <property type="entry name" value="AON_synthase_class-II"/>
</dbReference>
<dbReference type="InterPro" id="IPR015422">
    <property type="entry name" value="PyrdxlP-dep_Trfase_small"/>
</dbReference>
<evidence type="ECO:0000256" key="2">
    <source>
        <dbReference type="ARBA" id="ARBA00022679"/>
    </source>
</evidence>
<dbReference type="Gene3D" id="3.40.640.10">
    <property type="entry name" value="Type I PLP-dependent aspartate aminotransferase-like (Major domain)"/>
    <property type="match status" value="1"/>
</dbReference>
<dbReference type="GO" id="GO:0030170">
    <property type="term" value="F:pyridoxal phosphate binding"/>
    <property type="evidence" value="ECO:0007669"/>
    <property type="project" value="InterPro"/>
</dbReference>
<dbReference type="GO" id="GO:0009102">
    <property type="term" value="P:biotin biosynthetic process"/>
    <property type="evidence" value="ECO:0007669"/>
    <property type="project" value="TreeGrafter"/>
</dbReference>
<accession>A0A9E7ZUC3</accession>
<keyword evidence="3" id="KW-0663">Pyridoxal phosphate</keyword>
<dbReference type="InterPro" id="IPR015424">
    <property type="entry name" value="PyrdxlP-dep_Trfase"/>
</dbReference>
<organism evidence="6">
    <name type="scientific">Bosea sp. NBC_00436</name>
    <dbReference type="NCBI Taxonomy" id="2969620"/>
    <lineage>
        <taxon>Bacteria</taxon>
        <taxon>Pseudomonadati</taxon>
        <taxon>Pseudomonadota</taxon>
        <taxon>Alphaproteobacteria</taxon>
        <taxon>Hyphomicrobiales</taxon>
        <taxon>Boseaceae</taxon>
        <taxon>Bosea</taxon>
    </lineage>
</organism>
<feature type="region of interest" description="Disordered" evidence="4">
    <location>
        <begin position="1"/>
        <end position="20"/>
    </location>
</feature>
<dbReference type="PANTHER" id="PTHR13693">
    <property type="entry name" value="CLASS II AMINOTRANSFERASE/8-AMINO-7-OXONONANOATE SYNTHASE"/>
    <property type="match status" value="1"/>
</dbReference>
<dbReference type="AlphaFoldDB" id="A0A9E7ZUC3"/>
<keyword evidence="2" id="KW-0808">Transferase</keyword>
<gene>
    <name evidence="6" type="ORF">NWE54_00360</name>
</gene>
<reference evidence="6" key="1">
    <citation type="submission" date="2022-08" db="EMBL/GenBank/DDBJ databases">
        <title>Complete Genome Sequences of 2 Bosea sp. soil isolates.</title>
        <authorList>
            <person name="Alvarez Arevalo M."/>
            <person name="Sterndorff E.B."/>
            <person name="Faurdal D."/>
            <person name="Joergensen T.S."/>
            <person name="Weber T."/>
        </authorList>
    </citation>
    <scope>NUCLEOTIDE SEQUENCE</scope>
    <source>
        <strain evidence="6">NBC_00436</strain>
    </source>
</reference>
<dbReference type="GO" id="GO:0008710">
    <property type="term" value="F:8-amino-7-oxononanoate synthase activity"/>
    <property type="evidence" value="ECO:0007669"/>
    <property type="project" value="TreeGrafter"/>
</dbReference>
<dbReference type="CDD" id="cd06454">
    <property type="entry name" value="KBL_like"/>
    <property type="match status" value="1"/>
</dbReference>
<protein>
    <submittedName>
        <fullName evidence="6">Aminotransferase class I/II-fold pyridoxal phosphate-dependent enzyme</fullName>
    </submittedName>
</protein>
<dbReference type="Pfam" id="PF00155">
    <property type="entry name" value="Aminotran_1_2"/>
    <property type="match status" value="1"/>
</dbReference>
<dbReference type="Gene3D" id="3.90.1150.10">
    <property type="entry name" value="Aspartate Aminotransferase, domain 1"/>
    <property type="match status" value="1"/>
</dbReference>
<name>A0A9E7ZUC3_9HYPH</name>
<dbReference type="GO" id="GO:0008483">
    <property type="term" value="F:transaminase activity"/>
    <property type="evidence" value="ECO:0007669"/>
    <property type="project" value="UniProtKB-KW"/>
</dbReference>
<dbReference type="EMBL" id="CP102774">
    <property type="protein sequence ID" value="UZF87291.1"/>
    <property type="molecule type" value="Genomic_DNA"/>
</dbReference>
<evidence type="ECO:0000256" key="4">
    <source>
        <dbReference type="SAM" id="MobiDB-lite"/>
    </source>
</evidence>
<dbReference type="SUPFAM" id="SSF53383">
    <property type="entry name" value="PLP-dependent transferases"/>
    <property type="match status" value="1"/>
</dbReference>
<feature type="domain" description="Aminotransferase class I/classII large" evidence="5">
    <location>
        <begin position="69"/>
        <end position="411"/>
    </location>
</feature>
<dbReference type="InterPro" id="IPR004839">
    <property type="entry name" value="Aminotransferase_I/II_large"/>
</dbReference>